<dbReference type="Pfam" id="PF13783">
    <property type="entry name" value="DUF4177"/>
    <property type="match status" value="1"/>
</dbReference>
<protein>
    <recommendedName>
        <fullName evidence="2">DUF4177 domain-containing protein</fullName>
    </recommendedName>
</protein>
<dbReference type="AlphaFoldDB" id="A0A644X352"/>
<sequence length="68" mass="7416">MMQYKTEQVVLKEKFIGHDAKNLVLLDSTLNKYAASGWTLCTMTTTVAGGTGLGGGDRTVFTLIFQKD</sequence>
<evidence type="ECO:0008006" key="2">
    <source>
        <dbReference type="Google" id="ProtNLM"/>
    </source>
</evidence>
<organism evidence="1">
    <name type="scientific">bioreactor metagenome</name>
    <dbReference type="NCBI Taxonomy" id="1076179"/>
    <lineage>
        <taxon>unclassified sequences</taxon>
        <taxon>metagenomes</taxon>
        <taxon>ecological metagenomes</taxon>
    </lineage>
</organism>
<comment type="caution">
    <text evidence="1">The sequence shown here is derived from an EMBL/GenBank/DDBJ whole genome shotgun (WGS) entry which is preliminary data.</text>
</comment>
<proteinExistence type="predicted"/>
<reference evidence="1" key="1">
    <citation type="submission" date="2019-08" db="EMBL/GenBank/DDBJ databases">
        <authorList>
            <person name="Kucharzyk K."/>
            <person name="Murdoch R.W."/>
            <person name="Higgins S."/>
            <person name="Loffler F."/>
        </authorList>
    </citation>
    <scope>NUCLEOTIDE SEQUENCE</scope>
</reference>
<gene>
    <name evidence="1" type="ORF">SDC9_56718</name>
</gene>
<dbReference type="EMBL" id="VSSQ01001686">
    <property type="protein sequence ID" value="MPM10387.1"/>
    <property type="molecule type" value="Genomic_DNA"/>
</dbReference>
<name>A0A644X352_9ZZZZ</name>
<accession>A0A644X352</accession>
<evidence type="ECO:0000313" key="1">
    <source>
        <dbReference type="EMBL" id="MPM10387.1"/>
    </source>
</evidence>
<dbReference type="InterPro" id="IPR025234">
    <property type="entry name" value="YjzH-like"/>
</dbReference>